<reference evidence="2" key="1">
    <citation type="journal article" date="2018" name="Nat. Microbiol.">
        <title>Leveraging single-cell genomics to expand the fungal tree of life.</title>
        <authorList>
            <person name="Ahrendt S.R."/>
            <person name="Quandt C.A."/>
            <person name="Ciobanu D."/>
            <person name="Clum A."/>
            <person name="Salamov A."/>
            <person name="Andreopoulos B."/>
            <person name="Cheng J.F."/>
            <person name="Woyke T."/>
            <person name="Pelin A."/>
            <person name="Henrissat B."/>
            <person name="Reynolds N.K."/>
            <person name="Benny G.L."/>
            <person name="Smith M.E."/>
            <person name="James T.Y."/>
            <person name="Grigoriev I.V."/>
        </authorList>
    </citation>
    <scope>NUCLEOTIDE SEQUENCE [LARGE SCALE GENOMIC DNA]</scope>
    <source>
        <strain evidence="2">CSF55</strain>
    </source>
</reference>
<dbReference type="Proteomes" id="UP000281549">
    <property type="component" value="Unassembled WGS sequence"/>
</dbReference>
<evidence type="ECO:0000313" key="2">
    <source>
        <dbReference type="Proteomes" id="UP000281549"/>
    </source>
</evidence>
<accession>A0A4P9YHC1</accession>
<evidence type="ECO:0000313" key="1">
    <source>
        <dbReference type="EMBL" id="RKP18957.1"/>
    </source>
</evidence>
<gene>
    <name evidence="1" type="ORF">ROZALSC1DRAFT_22731</name>
</gene>
<dbReference type="AlphaFoldDB" id="A0A4P9YHC1"/>
<dbReference type="EMBL" id="ML005327">
    <property type="protein sequence ID" value="RKP18957.1"/>
    <property type="molecule type" value="Genomic_DNA"/>
</dbReference>
<proteinExistence type="predicted"/>
<name>A0A4P9YHC1_ROZAC</name>
<organism evidence="1 2">
    <name type="scientific">Rozella allomycis (strain CSF55)</name>
    <dbReference type="NCBI Taxonomy" id="988480"/>
    <lineage>
        <taxon>Eukaryota</taxon>
        <taxon>Fungi</taxon>
        <taxon>Fungi incertae sedis</taxon>
        <taxon>Cryptomycota</taxon>
        <taxon>Cryptomycota incertae sedis</taxon>
        <taxon>Rozella</taxon>
    </lineage>
</organism>
<protein>
    <submittedName>
        <fullName evidence="1">Uncharacterized protein</fullName>
    </submittedName>
</protein>
<sequence>MVSLFQMSLSGKVLFVSMVLFAGPCRCVAFGAKRVLQLLCLIAPFVAMAFMRGSGSLSYPLANGMILESNLKRVIELDKDKNDKLSRTISPSDLLSQLSIRIDVDSIIKVKSAVLSACWNHVTLLLKNEQSCAYLKRLTTCDL</sequence>